<keyword evidence="5" id="KW-0067">ATP-binding</keyword>
<dbReference type="GO" id="GO:0008033">
    <property type="term" value="P:tRNA processing"/>
    <property type="evidence" value="ECO:0007669"/>
    <property type="project" value="UniProtKB-KW"/>
</dbReference>
<dbReference type="RefSeq" id="XP_040690906.1">
    <property type="nucleotide sequence ID" value="XM_040838915.1"/>
</dbReference>
<comment type="catalytic activity">
    <reaction evidence="6">
        <text>cytidine(34) in tRNA(Ile2) + L-lysine + ATP = lysidine(34) in tRNA(Ile2) + AMP + diphosphate + H(+)</text>
        <dbReference type="Rhea" id="RHEA:43744"/>
        <dbReference type="Rhea" id="RHEA-COMP:10625"/>
        <dbReference type="Rhea" id="RHEA-COMP:10670"/>
        <dbReference type="ChEBI" id="CHEBI:15378"/>
        <dbReference type="ChEBI" id="CHEBI:30616"/>
        <dbReference type="ChEBI" id="CHEBI:32551"/>
        <dbReference type="ChEBI" id="CHEBI:33019"/>
        <dbReference type="ChEBI" id="CHEBI:82748"/>
        <dbReference type="ChEBI" id="CHEBI:83665"/>
        <dbReference type="ChEBI" id="CHEBI:456215"/>
        <dbReference type="EC" id="6.3.4.19"/>
    </reaction>
</comment>
<name>A0A1L9RQJ5_ASPWE</name>
<dbReference type="OrthoDB" id="434144at2759"/>
<dbReference type="SUPFAM" id="SSF52402">
    <property type="entry name" value="Adenine nucleotide alpha hydrolases-like"/>
    <property type="match status" value="1"/>
</dbReference>
<dbReference type="GO" id="GO:0032267">
    <property type="term" value="F:tRNA(Ile)-lysidine synthase activity"/>
    <property type="evidence" value="ECO:0007669"/>
    <property type="project" value="UniProtKB-EC"/>
</dbReference>
<evidence type="ECO:0000256" key="1">
    <source>
        <dbReference type="ARBA" id="ARBA00013267"/>
    </source>
</evidence>
<dbReference type="EMBL" id="KV878211">
    <property type="protein sequence ID" value="OJJ37230.1"/>
    <property type="molecule type" value="Genomic_DNA"/>
</dbReference>
<evidence type="ECO:0000256" key="6">
    <source>
        <dbReference type="ARBA" id="ARBA00048539"/>
    </source>
</evidence>
<protein>
    <recommendedName>
        <fullName evidence="1">tRNA(Ile)-lysidine synthetase</fullName>
        <ecNumber evidence="1">6.3.4.19</ecNumber>
    </recommendedName>
</protein>
<proteinExistence type="inferred from homology"/>
<evidence type="ECO:0000313" key="8">
    <source>
        <dbReference type="EMBL" id="OJJ37230.1"/>
    </source>
</evidence>
<evidence type="ECO:0000256" key="2">
    <source>
        <dbReference type="ARBA" id="ARBA00022598"/>
    </source>
</evidence>
<dbReference type="NCBIfam" id="TIGR02432">
    <property type="entry name" value="lysidine_TilS_N"/>
    <property type="match status" value="1"/>
</dbReference>
<feature type="domain" description="tRNA(Ile)-lysidine/2-thiocytidine synthase N-terminal" evidence="7">
    <location>
        <begin position="50"/>
        <end position="289"/>
    </location>
</feature>
<dbReference type="InterPro" id="IPR012094">
    <property type="entry name" value="tRNA_Ile_lys_synt"/>
</dbReference>
<dbReference type="InterPro" id="IPR012795">
    <property type="entry name" value="tRNA_Ile_lys_synt_N"/>
</dbReference>
<dbReference type="GeneID" id="63754763"/>
<evidence type="ECO:0000256" key="3">
    <source>
        <dbReference type="ARBA" id="ARBA00022694"/>
    </source>
</evidence>
<keyword evidence="4" id="KW-0547">Nucleotide-binding</keyword>
<dbReference type="GO" id="GO:0005524">
    <property type="term" value="F:ATP binding"/>
    <property type="evidence" value="ECO:0007669"/>
    <property type="project" value="UniProtKB-KW"/>
</dbReference>
<dbReference type="Pfam" id="PF01171">
    <property type="entry name" value="ATP_bind_3"/>
    <property type="match status" value="1"/>
</dbReference>
<dbReference type="STRING" id="1073089.A0A1L9RQJ5"/>
<keyword evidence="3" id="KW-0819">tRNA processing</keyword>
<dbReference type="PANTHER" id="PTHR43033">
    <property type="entry name" value="TRNA(ILE)-LYSIDINE SYNTHASE-RELATED"/>
    <property type="match status" value="1"/>
</dbReference>
<dbReference type="HAMAP" id="MF_01161">
    <property type="entry name" value="tRNA_Ile_lys_synt"/>
    <property type="match status" value="1"/>
</dbReference>
<keyword evidence="9" id="KW-1185">Reference proteome</keyword>
<reference evidence="9" key="1">
    <citation type="journal article" date="2017" name="Genome Biol.">
        <title>Comparative genomics reveals high biological diversity and specific adaptations in the industrially and medically important fungal genus Aspergillus.</title>
        <authorList>
            <person name="de Vries R.P."/>
            <person name="Riley R."/>
            <person name="Wiebenga A."/>
            <person name="Aguilar-Osorio G."/>
            <person name="Amillis S."/>
            <person name="Uchima C.A."/>
            <person name="Anderluh G."/>
            <person name="Asadollahi M."/>
            <person name="Askin M."/>
            <person name="Barry K."/>
            <person name="Battaglia E."/>
            <person name="Bayram O."/>
            <person name="Benocci T."/>
            <person name="Braus-Stromeyer S.A."/>
            <person name="Caldana C."/>
            <person name="Canovas D."/>
            <person name="Cerqueira G.C."/>
            <person name="Chen F."/>
            <person name="Chen W."/>
            <person name="Choi C."/>
            <person name="Clum A."/>
            <person name="Dos Santos R.A."/>
            <person name="Damasio A.R."/>
            <person name="Diallinas G."/>
            <person name="Emri T."/>
            <person name="Fekete E."/>
            <person name="Flipphi M."/>
            <person name="Freyberg S."/>
            <person name="Gallo A."/>
            <person name="Gournas C."/>
            <person name="Habgood R."/>
            <person name="Hainaut M."/>
            <person name="Harispe M.L."/>
            <person name="Henrissat B."/>
            <person name="Hilden K.S."/>
            <person name="Hope R."/>
            <person name="Hossain A."/>
            <person name="Karabika E."/>
            <person name="Karaffa L."/>
            <person name="Karanyi Z."/>
            <person name="Krasevec N."/>
            <person name="Kuo A."/>
            <person name="Kusch H."/>
            <person name="LaButti K."/>
            <person name="Lagendijk E.L."/>
            <person name="Lapidus A."/>
            <person name="Levasseur A."/>
            <person name="Lindquist E."/>
            <person name="Lipzen A."/>
            <person name="Logrieco A.F."/>
            <person name="MacCabe A."/>
            <person name="Maekelae M.R."/>
            <person name="Malavazi I."/>
            <person name="Melin P."/>
            <person name="Meyer V."/>
            <person name="Mielnichuk N."/>
            <person name="Miskei M."/>
            <person name="Molnar A.P."/>
            <person name="Mule G."/>
            <person name="Ngan C.Y."/>
            <person name="Orejas M."/>
            <person name="Orosz E."/>
            <person name="Ouedraogo J.P."/>
            <person name="Overkamp K.M."/>
            <person name="Park H.-S."/>
            <person name="Perrone G."/>
            <person name="Piumi F."/>
            <person name="Punt P.J."/>
            <person name="Ram A.F."/>
            <person name="Ramon A."/>
            <person name="Rauscher S."/>
            <person name="Record E."/>
            <person name="Riano-Pachon D.M."/>
            <person name="Robert V."/>
            <person name="Roehrig J."/>
            <person name="Ruller R."/>
            <person name="Salamov A."/>
            <person name="Salih N.S."/>
            <person name="Samson R.A."/>
            <person name="Sandor E."/>
            <person name="Sanguinetti M."/>
            <person name="Schuetze T."/>
            <person name="Sepcic K."/>
            <person name="Shelest E."/>
            <person name="Sherlock G."/>
            <person name="Sophianopoulou V."/>
            <person name="Squina F.M."/>
            <person name="Sun H."/>
            <person name="Susca A."/>
            <person name="Todd R.B."/>
            <person name="Tsang A."/>
            <person name="Unkles S.E."/>
            <person name="van de Wiele N."/>
            <person name="van Rossen-Uffink D."/>
            <person name="Oliveira J.V."/>
            <person name="Vesth T.C."/>
            <person name="Visser J."/>
            <person name="Yu J.-H."/>
            <person name="Zhou M."/>
            <person name="Andersen M.R."/>
            <person name="Archer D.B."/>
            <person name="Baker S.E."/>
            <person name="Benoit I."/>
            <person name="Brakhage A.A."/>
            <person name="Braus G.H."/>
            <person name="Fischer R."/>
            <person name="Frisvad J.C."/>
            <person name="Goldman G.H."/>
            <person name="Houbraken J."/>
            <person name="Oakley B."/>
            <person name="Pocsi I."/>
            <person name="Scazzocchio C."/>
            <person name="Seiboth B."/>
            <person name="vanKuyk P.A."/>
            <person name="Wortman J."/>
            <person name="Dyer P.S."/>
            <person name="Grigoriev I.V."/>
        </authorList>
    </citation>
    <scope>NUCLEOTIDE SEQUENCE [LARGE SCALE GENOMIC DNA]</scope>
    <source>
        <strain evidence="9">DTO 134E9</strain>
    </source>
</reference>
<accession>A0A1L9RQJ5</accession>
<dbReference type="PANTHER" id="PTHR43033:SF1">
    <property type="entry name" value="TRNA(ILE)-LYSIDINE SYNTHASE-RELATED"/>
    <property type="match status" value="1"/>
</dbReference>
<keyword evidence="2" id="KW-0436">Ligase</keyword>
<dbReference type="EC" id="6.3.4.19" evidence="1"/>
<dbReference type="VEuPathDB" id="FungiDB:ASPWEDRAFT_67489"/>
<dbReference type="Proteomes" id="UP000184383">
    <property type="component" value="Unassembled WGS sequence"/>
</dbReference>
<evidence type="ECO:0000259" key="7">
    <source>
        <dbReference type="Pfam" id="PF01171"/>
    </source>
</evidence>
<evidence type="ECO:0000256" key="5">
    <source>
        <dbReference type="ARBA" id="ARBA00022840"/>
    </source>
</evidence>
<dbReference type="CDD" id="cd01992">
    <property type="entry name" value="TilS_N"/>
    <property type="match status" value="1"/>
</dbReference>
<evidence type="ECO:0000256" key="4">
    <source>
        <dbReference type="ARBA" id="ARBA00022741"/>
    </source>
</evidence>
<evidence type="ECO:0000313" key="9">
    <source>
        <dbReference type="Proteomes" id="UP000184383"/>
    </source>
</evidence>
<gene>
    <name evidence="8" type="ORF">ASPWEDRAFT_67489</name>
</gene>
<dbReference type="InterPro" id="IPR014729">
    <property type="entry name" value="Rossmann-like_a/b/a_fold"/>
</dbReference>
<sequence length="641" mass="71246">MAGNCLLRSSSAKAISVSQFLENFTRTWSEARLSVAGRRRAECSIPRRLGLAISGGADSMALAYLCSQLEKSQLVNGLSVTAFVVDHKAREESSREANTVAGWLSDIGVKAQILELEWPQTTTTPSKVTAFETHARRLRFQAIGRACRDNSIETLLMGHHQDDNVETTLWRLSSGARGAGLAGIPRVARIPECHGLYGVSESGSSVKLPGRKTSLQINNKGEVQVQDTSSSSSIRPETTVSTGGISICRPLLSFPKANLLATCHENQIPFVSDPTNFDPTLTPRNAIRSLLSSNKLPLALQGPSILSLIKSSQNLLKNSDDLSNRLLETCKLLNLNLNTGSMVIQFPPSPTTAQLSSLSSSSTTEKTAEIQALTLRRITELISPYPDNHFSLRSFEPFTHRIFSTALYTMNMNRQSFTVGGVMFQPLRWKPLPTSSDTIYNNANVNANVNTWLLFRQPFMRHRAPVLRVEVPVPSSSLSSSFSHVSSPVYTPWTLWDDRYWFRFTVVPEDGDMPTQDHDGRQSISLVLRPQQQSDLTKLRRSFDYMPGKPAADNRALTELTNMLSREAPGQARFTVPVLTMENLSKSEENLLAIPTIGFRFPESGTQELLQASGWKVQWEWMYKKIDNEPLRLMGWLEDNS</sequence>
<dbReference type="Gene3D" id="3.40.50.620">
    <property type="entry name" value="HUPs"/>
    <property type="match status" value="1"/>
</dbReference>
<dbReference type="InterPro" id="IPR011063">
    <property type="entry name" value="TilS/TtcA_N"/>
</dbReference>
<dbReference type="AlphaFoldDB" id="A0A1L9RQJ5"/>
<organism evidence="8 9">
    <name type="scientific">Aspergillus wentii DTO 134E9</name>
    <dbReference type="NCBI Taxonomy" id="1073089"/>
    <lineage>
        <taxon>Eukaryota</taxon>
        <taxon>Fungi</taxon>
        <taxon>Dikarya</taxon>
        <taxon>Ascomycota</taxon>
        <taxon>Pezizomycotina</taxon>
        <taxon>Eurotiomycetes</taxon>
        <taxon>Eurotiomycetidae</taxon>
        <taxon>Eurotiales</taxon>
        <taxon>Aspergillaceae</taxon>
        <taxon>Aspergillus</taxon>
        <taxon>Aspergillus subgen. Cremei</taxon>
    </lineage>
</organism>